<gene>
    <name evidence="1" type="ORF">EJB05_27612</name>
</gene>
<evidence type="ECO:0000313" key="1">
    <source>
        <dbReference type="EMBL" id="TVU25131.1"/>
    </source>
</evidence>
<proteinExistence type="predicted"/>
<dbReference type="AlphaFoldDB" id="A0A5J9UPF6"/>
<organism evidence="1 2">
    <name type="scientific">Eragrostis curvula</name>
    <name type="common">weeping love grass</name>
    <dbReference type="NCBI Taxonomy" id="38414"/>
    <lineage>
        <taxon>Eukaryota</taxon>
        <taxon>Viridiplantae</taxon>
        <taxon>Streptophyta</taxon>
        <taxon>Embryophyta</taxon>
        <taxon>Tracheophyta</taxon>
        <taxon>Spermatophyta</taxon>
        <taxon>Magnoliopsida</taxon>
        <taxon>Liliopsida</taxon>
        <taxon>Poales</taxon>
        <taxon>Poaceae</taxon>
        <taxon>PACMAD clade</taxon>
        <taxon>Chloridoideae</taxon>
        <taxon>Eragrostideae</taxon>
        <taxon>Eragrostidinae</taxon>
        <taxon>Eragrostis</taxon>
    </lineage>
</organism>
<protein>
    <submittedName>
        <fullName evidence="1">Uncharacterized protein</fullName>
    </submittedName>
</protein>
<dbReference type="Gramene" id="TVU25131">
    <property type="protein sequence ID" value="TVU25131"/>
    <property type="gene ID" value="EJB05_27612"/>
</dbReference>
<dbReference type="EMBL" id="RWGY01000013">
    <property type="protein sequence ID" value="TVU25131.1"/>
    <property type="molecule type" value="Genomic_DNA"/>
</dbReference>
<dbReference type="Gene3D" id="3.30.1490.10">
    <property type="match status" value="1"/>
</dbReference>
<accession>A0A5J9UPF6</accession>
<dbReference type="OrthoDB" id="10547683at2759"/>
<name>A0A5J9UPF6_9POAL</name>
<keyword evidence="2" id="KW-1185">Reference proteome</keyword>
<evidence type="ECO:0000313" key="2">
    <source>
        <dbReference type="Proteomes" id="UP000324897"/>
    </source>
</evidence>
<dbReference type="Proteomes" id="UP000324897">
    <property type="component" value="Chromosome 2"/>
</dbReference>
<reference evidence="1 2" key="1">
    <citation type="journal article" date="2019" name="Sci. Rep.">
        <title>A high-quality genome of Eragrostis curvula grass provides insights into Poaceae evolution and supports new strategies to enhance forage quality.</title>
        <authorList>
            <person name="Carballo J."/>
            <person name="Santos B.A.C.M."/>
            <person name="Zappacosta D."/>
            <person name="Garbus I."/>
            <person name="Selva J.P."/>
            <person name="Gallo C.A."/>
            <person name="Diaz A."/>
            <person name="Albertini E."/>
            <person name="Caccamo M."/>
            <person name="Echenique V."/>
        </authorList>
    </citation>
    <scope>NUCLEOTIDE SEQUENCE [LARGE SCALE GENOMIC DNA]</scope>
    <source>
        <strain evidence="2">cv. Victoria</strain>
        <tissue evidence="1">Leaf</tissue>
    </source>
</reference>
<sequence length="69" mass="7762">MWQFGYIVPTISAGIMDYEEARRKNVSGRKVPGSLLKAGGASSNMYSRVQDDFALTRQKNENLQAEHNQ</sequence>
<comment type="caution">
    <text evidence="1">The sequence shown here is derived from an EMBL/GenBank/DDBJ whole genome shotgun (WGS) entry which is preliminary data.</text>
</comment>